<proteinExistence type="predicted"/>
<evidence type="ECO:0000313" key="1">
    <source>
        <dbReference type="EMBL" id="EMB21558.1"/>
    </source>
</evidence>
<comment type="caution">
    <text evidence="1">The sequence shown here is derived from an EMBL/GenBank/DDBJ whole genome shotgun (WGS) entry which is preliminary data.</text>
</comment>
<name>A0A0F6MP08_TREDN</name>
<dbReference type="HOGENOM" id="CLU_1427103_0_0_12"/>
<dbReference type="RefSeq" id="WP_002673158.1">
    <property type="nucleotide sequence ID" value="NZ_CM001797.1"/>
</dbReference>
<dbReference type="AlphaFoldDB" id="A0A0F6MP08"/>
<reference evidence="1" key="1">
    <citation type="submission" date="2012-01" db="EMBL/GenBank/DDBJ databases">
        <title>The Genome Sequence of Treponema denticola OTK.</title>
        <authorList>
            <consortium name="The Broad Institute Genome Sequencing Platform"/>
            <person name="Earl A."/>
            <person name="Ward D."/>
            <person name="Feldgarden M."/>
            <person name="Gevers D."/>
            <person name="Blanton J.M."/>
            <person name="Fenno C.J."/>
            <person name="Baranova O.V."/>
            <person name="Mathney J."/>
            <person name="Dewhirst F.E."/>
            <person name="Izard J."/>
            <person name="Young S.K."/>
            <person name="Zeng Q."/>
            <person name="Gargeya S."/>
            <person name="Fitzgerald M."/>
            <person name="Haas B."/>
            <person name="Abouelleil A."/>
            <person name="Alvarado L."/>
            <person name="Arachchi H.M."/>
            <person name="Berlin A."/>
            <person name="Chapman S.B."/>
            <person name="Gearin G."/>
            <person name="Goldberg J."/>
            <person name="Griggs A."/>
            <person name="Gujja S."/>
            <person name="Hansen M."/>
            <person name="Heiman D."/>
            <person name="Howarth C."/>
            <person name="Larimer J."/>
            <person name="Lui A."/>
            <person name="MacDonald P.J.P."/>
            <person name="McCowen C."/>
            <person name="Montmayeur A."/>
            <person name="Murphy C."/>
            <person name="Neiman D."/>
            <person name="Pearson M."/>
            <person name="Priest M."/>
            <person name="Roberts A."/>
            <person name="Saif S."/>
            <person name="Shea T."/>
            <person name="Sisk P."/>
            <person name="Stolte C."/>
            <person name="Sykes S."/>
            <person name="Wortman J."/>
            <person name="Nusbaum C."/>
            <person name="Birren B."/>
        </authorList>
    </citation>
    <scope>NUCLEOTIDE SEQUENCE [LARGE SCALE GENOMIC DNA]</scope>
    <source>
        <strain evidence="1">OTK</strain>
    </source>
</reference>
<gene>
    <name evidence="1" type="ORF">HMPREF9723_01331</name>
</gene>
<dbReference type="PATRIC" id="fig|999434.4.peg.1380"/>
<dbReference type="EMBL" id="AGDY01000006">
    <property type="protein sequence ID" value="EMB21558.1"/>
    <property type="molecule type" value="Genomic_DNA"/>
</dbReference>
<protein>
    <submittedName>
        <fullName evidence="1">Uncharacterized protein</fullName>
    </submittedName>
</protein>
<sequence length="183" mass="21221">MDIKTKIELTPEEETALKGILNCDDVKLKQYVNKFASASIEEYCRMILGQKVFTRFNDIREYRLFLIIKEVFNNRIPDDQIISDLFQTTPTESRSLARSIASKYQYELREAISETLKEIISNASEKKGKYVFTLNSSTKVEELNKILISIDGTLPKIKKDSDSVSQYIVEKSSYNKLKEHFEL</sequence>
<dbReference type="Proteomes" id="UP000011701">
    <property type="component" value="Chromosome"/>
</dbReference>
<dbReference type="GeneID" id="2741761"/>
<organism evidence="1">
    <name type="scientific">Treponema denticola OTK</name>
    <dbReference type="NCBI Taxonomy" id="999434"/>
    <lineage>
        <taxon>Bacteria</taxon>
        <taxon>Pseudomonadati</taxon>
        <taxon>Spirochaetota</taxon>
        <taxon>Spirochaetia</taxon>
        <taxon>Spirochaetales</taxon>
        <taxon>Treponemataceae</taxon>
        <taxon>Treponema</taxon>
    </lineage>
</organism>
<accession>A0A0F6MP08</accession>